<reference evidence="2" key="1">
    <citation type="journal article" date="2019" name="Int. J. Syst. Evol. Microbiol.">
        <title>The Global Catalogue of Microorganisms (GCM) 10K type strain sequencing project: providing services to taxonomists for standard genome sequencing and annotation.</title>
        <authorList>
            <consortium name="The Broad Institute Genomics Platform"/>
            <consortium name="The Broad Institute Genome Sequencing Center for Infectious Disease"/>
            <person name="Wu L."/>
            <person name="Ma J."/>
        </authorList>
    </citation>
    <scope>NUCLEOTIDE SEQUENCE [LARGE SCALE GENOMIC DNA]</scope>
    <source>
        <strain evidence="2">CCTCC AB 2017081</strain>
    </source>
</reference>
<dbReference type="RefSeq" id="WP_322474731.1">
    <property type="nucleotide sequence ID" value="NZ_JBHRZG010000009.1"/>
</dbReference>
<dbReference type="Pfam" id="PF20288">
    <property type="entry name" value="MC2"/>
    <property type="match status" value="1"/>
</dbReference>
<evidence type="ECO:0000313" key="1">
    <source>
        <dbReference type="EMBL" id="MFC3833010.1"/>
    </source>
</evidence>
<organism evidence="1 2">
    <name type="scientific">Deinococcus rufus</name>
    <dbReference type="NCBI Taxonomy" id="2136097"/>
    <lineage>
        <taxon>Bacteria</taxon>
        <taxon>Thermotogati</taxon>
        <taxon>Deinococcota</taxon>
        <taxon>Deinococci</taxon>
        <taxon>Deinococcales</taxon>
        <taxon>Deinococcaceae</taxon>
        <taxon>Deinococcus</taxon>
    </lineage>
</organism>
<dbReference type="InterPro" id="IPR046904">
    <property type="entry name" value="ABC-3C_MC2"/>
</dbReference>
<gene>
    <name evidence="1" type="ORF">ACFOSB_09090</name>
</gene>
<accession>A0ABV7Z8I0</accession>
<name>A0ABV7Z8I0_9DEIO</name>
<dbReference type="EMBL" id="JBHRZG010000009">
    <property type="protein sequence ID" value="MFC3833010.1"/>
    <property type="molecule type" value="Genomic_DNA"/>
</dbReference>
<comment type="caution">
    <text evidence="1">The sequence shown here is derived from an EMBL/GenBank/DDBJ whole genome shotgun (WGS) entry which is preliminary data.</text>
</comment>
<dbReference type="Proteomes" id="UP001595803">
    <property type="component" value="Unassembled WGS sequence"/>
</dbReference>
<proteinExistence type="predicted"/>
<sequence>MTLLDTPELPTTRRPFNTPLESGLRCLFLLEAMAPATCDVQRLVYLDYLLVHSADVPDGPASLHARMPHRGGQWLVRRQLVSEGLALMSSRELLDQRFTPFGIHYAATELTHPFLQYLNSAYAQNMREVAAWIARAFQTMADAELQGFMTTHLGRWGAEFDAGEAGR</sequence>
<protein>
    <submittedName>
        <fullName evidence="1">ABC-three component system middle component 2</fullName>
    </submittedName>
</protein>
<evidence type="ECO:0000313" key="2">
    <source>
        <dbReference type="Proteomes" id="UP001595803"/>
    </source>
</evidence>
<keyword evidence="2" id="KW-1185">Reference proteome</keyword>